<evidence type="ECO:0000256" key="1">
    <source>
        <dbReference type="SAM" id="Coils"/>
    </source>
</evidence>
<gene>
    <name evidence="3" type="ORF">SDC9_11872</name>
</gene>
<accession>A0A644TH24</accession>
<comment type="caution">
    <text evidence="3">The sequence shown here is derived from an EMBL/GenBank/DDBJ whole genome shotgun (WGS) entry which is preliminary data.</text>
</comment>
<proteinExistence type="predicted"/>
<evidence type="ECO:0000259" key="2">
    <source>
        <dbReference type="Pfam" id="PF03432"/>
    </source>
</evidence>
<dbReference type="Gene3D" id="3.30.930.30">
    <property type="match status" value="1"/>
</dbReference>
<feature type="domain" description="MobA/VirD2-like nuclease" evidence="2">
    <location>
        <begin position="166"/>
        <end position="286"/>
    </location>
</feature>
<dbReference type="InterPro" id="IPR005094">
    <property type="entry name" value="Endonuclease_MobA/VirD2"/>
</dbReference>
<evidence type="ECO:0000313" key="3">
    <source>
        <dbReference type="EMBL" id="MPL66203.1"/>
    </source>
</evidence>
<organism evidence="3">
    <name type="scientific">bioreactor metagenome</name>
    <dbReference type="NCBI Taxonomy" id="1076179"/>
    <lineage>
        <taxon>unclassified sequences</taxon>
        <taxon>metagenomes</taxon>
        <taxon>ecological metagenomes</taxon>
    </lineage>
</organism>
<dbReference type="EMBL" id="VSSQ01000031">
    <property type="protein sequence ID" value="MPL66203.1"/>
    <property type="molecule type" value="Genomic_DNA"/>
</dbReference>
<sequence length="1511" mass="175524">MNDFLSNVKSFVLYQQITKLSNEKNKNKSKDKLEDESQLEMIKFKKAISSSPTPIRIENLNYKDYYSTTSKINSTVINATENIKDTLGKDSGIQSLVSKASSQSIEVTNSSTINNSGNSSLNNYSSTFSFSSSNSATGIKAFGLVKMTGTEGSLKNGYTIGKEAKQRASASINYVTRDENGKSIADLKDKNGNTLSKVEANEQIRNIEAERRLVLSPNPKLNISEEELDKVVRETMSSYAKSFGKEFNYFYAIHNNTKTPHAHILMTSNHPDGDGIKMYKDELFELKMNFEDKLKELVKDSGINIKDESTIPTSRQIANFIGAIPDTSLFLQNKFLAEKISKKFDLDFNSKDIGNNPEKLENWFLKNDKSYKEYFMSATNKDAFLFQDYIKTAEDLSQKYDLGLTKATTTNIKDFKNWLEEKQEIFLANKIAQDKNIILQKEDVSDKNKLYKWFKENETDVKEWNEKYKYFPSKQMSSLAQKYSNMVDIKPNNILESRKETRDFVKNYTRNPLIYAGDSRRSLYEVLEVKKEQYKDEFFKKNITKKSFDTELERISTLQKRLIQSQEITESSLKRYNLDTNIYSTDSKTIQIDGIKFLSSENTKELLTNKINSHVENLTKENTDEYSKNYIKKATALNYIIFKSDNISISALENIGLNKEKDLQDFKIEKVDTELKIINFKNTDLNNDKVDIKSAENINKNKPLTHQVEKLLKIEKDFKINTKDISYKQANQFIYENKNFNSYDKKEITEIIKNIQTQNIKSKGSDIFLNKYIDTINKNLDKLNEKLESGKNILSLDEIKSTGINTKNLEIYQGTIKTNIISNDEENLKKLDYLIKDYSNIKEHENLMKEIKSGNVSKLNLNNALTKATSNNNNIKVLPINFKKNLLESVKFESKEITQELVKIDSLKNIKINETVSNAIFNSPKYFENIAKRLKDDHGIKIKTAKDLSDNFQKIGKPAELRTILSKTIQYKIDEFRELNNLNNQESFNKYLEKIDIDKKLKNPLDTNQKELNGLNNFLAKNSANFPIYTSDLQKIGANTIDFIDKEKVNIKVEVIPVTLENKSQVLSTFDSMIFNSEKKIENIKINDIDKNNINSINEKEKIKSNFKEVTNEYIKTSINPKETINYVSTIIDNRTLNSMSYMIEKNKIDDIPKNFLEARNIDTTDFEIKLKDKEVETVSMGSKANFEQYKEFLINNHLENILNETTKTPVTENINYKTETEAFIYSNQQINNSNINEFHTLLSLAIEDKNIEVMDSLYKLDSEYKDDVNLLELKFVSYAEALNISKDDVYTKMLEKYFNLDNEEIKSLDNLEKAFDTYFELSGEEKENLTLTDLKHQLYVENLAELITNEYEHYMWKYFDMDNENVSEDNMKAYFEATQNLTDESLKLNDLIEKNLEVKQLQNQIEELLENGNFKQAQELMQDERLENTTRTFFEYIYESMLNDENVLDEVYEKVINNINLEEKTYETFKQDDFLDEMKKINLEGELMNEILEEMKQQELEEYELTLGGE</sequence>
<dbReference type="Pfam" id="PF03432">
    <property type="entry name" value="Relaxase"/>
    <property type="match status" value="1"/>
</dbReference>
<feature type="coiled-coil region" evidence="1">
    <location>
        <begin position="1392"/>
        <end position="1419"/>
    </location>
</feature>
<name>A0A644TH24_9ZZZZ</name>
<keyword evidence="1" id="KW-0175">Coiled coil</keyword>
<protein>
    <recommendedName>
        <fullName evidence="2">MobA/VirD2-like nuclease domain-containing protein</fullName>
    </recommendedName>
</protein>
<reference evidence="3" key="1">
    <citation type="submission" date="2019-08" db="EMBL/GenBank/DDBJ databases">
        <authorList>
            <person name="Kucharzyk K."/>
            <person name="Murdoch R.W."/>
            <person name="Higgins S."/>
            <person name="Loffler F."/>
        </authorList>
    </citation>
    <scope>NUCLEOTIDE SEQUENCE</scope>
</reference>